<feature type="compositionally biased region" description="Basic and acidic residues" evidence="1">
    <location>
        <begin position="495"/>
        <end position="507"/>
    </location>
</feature>
<evidence type="ECO:0000256" key="1">
    <source>
        <dbReference type="SAM" id="MobiDB-lite"/>
    </source>
</evidence>
<protein>
    <recommendedName>
        <fullName evidence="6">Cell surface protein</fullName>
    </recommendedName>
</protein>
<gene>
    <name evidence="4" type="ORF">DW137_09610</name>
</gene>
<dbReference type="Proteomes" id="UP000283727">
    <property type="component" value="Unassembled WGS sequence"/>
</dbReference>
<evidence type="ECO:0008006" key="6">
    <source>
        <dbReference type="Google" id="ProtNLM"/>
    </source>
</evidence>
<feature type="signal peptide" evidence="3">
    <location>
        <begin position="1"/>
        <end position="31"/>
    </location>
</feature>
<dbReference type="EMBL" id="QRLR01000006">
    <property type="protein sequence ID" value="RHJ22073.1"/>
    <property type="molecule type" value="Genomic_DNA"/>
</dbReference>
<comment type="caution">
    <text evidence="4">The sequence shown here is derived from an EMBL/GenBank/DDBJ whole genome shotgun (WGS) entry which is preliminary data.</text>
</comment>
<organism evidence="4 5">
    <name type="scientific">Bifidobacterium bifidum</name>
    <dbReference type="NCBI Taxonomy" id="1681"/>
    <lineage>
        <taxon>Bacteria</taxon>
        <taxon>Bacillati</taxon>
        <taxon>Actinomycetota</taxon>
        <taxon>Actinomycetes</taxon>
        <taxon>Bifidobacteriales</taxon>
        <taxon>Bifidobacteriaceae</taxon>
        <taxon>Bifidobacterium</taxon>
    </lineage>
</organism>
<keyword evidence="2" id="KW-0812">Transmembrane</keyword>
<name>A0A415C3E5_BIFBI</name>
<evidence type="ECO:0000313" key="5">
    <source>
        <dbReference type="Proteomes" id="UP000283727"/>
    </source>
</evidence>
<feature type="transmembrane region" description="Helical" evidence="2">
    <location>
        <begin position="1786"/>
        <end position="1807"/>
    </location>
</feature>
<keyword evidence="3" id="KW-0732">Signal</keyword>
<proteinExistence type="predicted"/>
<keyword evidence="2" id="KW-1133">Transmembrane helix</keyword>
<evidence type="ECO:0000256" key="2">
    <source>
        <dbReference type="SAM" id="Phobius"/>
    </source>
</evidence>
<reference evidence="4 5" key="1">
    <citation type="submission" date="2018-08" db="EMBL/GenBank/DDBJ databases">
        <title>A genome reference for cultivated species of the human gut microbiota.</title>
        <authorList>
            <person name="Zou Y."/>
            <person name="Xue W."/>
            <person name="Luo G."/>
        </authorList>
    </citation>
    <scope>NUCLEOTIDE SEQUENCE [LARGE SCALE GENOMIC DNA]</scope>
    <source>
        <strain evidence="4 5">AM12-10</strain>
    </source>
</reference>
<feature type="region of interest" description="Disordered" evidence="1">
    <location>
        <begin position="495"/>
        <end position="515"/>
    </location>
</feature>
<feature type="chain" id="PRO_5019562695" description="Cell surface protein" evidence="3">
    <location>
        <begin position="32"/>
        <end position="1815"/>
    </location>
</feature>
<evidence type="ECO:0000256" key="3">
    <source>
        <dbReference type="SAM" id="SignalP"/>
    </source>
</evidence>
<accession>A0A415C3E5</accession>
<sequence length="1815" mass="194916">MRGLWRKLGRAVLAGGVAAAMLVSGVGVANAASDGRPGYWWKPASEGGWWSGSHNSLLGVQEYAANGDPVYCMEAGKASSATHTWATATDATSRIAAFMVDQHKSSRDDFTQASVSYAIHEHLDRGESHFKILKSVGLEGADINSVAANAKRLWDEAAANMPANIKASYKYTSGQRKGTVNPGIQNGNGQYVSGLAFTITDLNNNIHFDATGTNTISGTTNGQAQHLAWTAVKSGKIKLEITYKARNGMKSSSPGQDLFRPSDPSTVSGTVQFNVTTQFQPSVTTQTVRTLAAGKPVTDTITSGGNWITGISVKADGYYWSGLTGKPKQVARKSGETPSAYISRLTGLYGPYSATASATFTEAKQKKTVTATSNGYEYKNPGDGAYGTWVWVMPKDKQHVKITDATLGTDPLSYVENDYVDEFGQLKETNVNLSKGRVFSQVNSASAAKGRDLADQITISGLPKGFGSFTGDTDFKLAADSTDATVRVWWAGAGDDKTTGPDADKPYKPAGAAEPKEDANHKLIGTYTYDLTALLKEQGDNGSVRIIVGNGDNGTPTKDGKHFSLAADKTGYYTFVFEAGKDGTRVPKFTSAYNDAFETAVVTENPTPVIALDSETNPADVAVGEKFHDVARISGNKKLDKGAYVQFTAYKPVDGKADATVGTILDQKVTLTDEQIKTLASGQQIEVASQDVSADTLGTVYWQAALHDADGTIIATHQFGVKNESVTVRGNGRIASESQKQGAVGGKMWDIITVSDVASGKDRGNIPAGSSVKVDVYKHQGQNDATAGQLVESKSFPIDTTKLGQRPGSYSFKAEMDGEYPAAGQYNWVATLIDPKGNTIAAGKYGEASERTFVQEYRTEAAKQWLSADDAGYAAKTVKTYDVLTQKYFGYWGEDGQTPQRYEGNTVKGTQAQFSIWQQGKGDESTDVKAADGKAHDLPSIDPDHDAKDDMQRFKSETFTLDAQQAGPYYYGLRVTNTQDAANLKKLTGEDSDGLVYEAPKRVPSETFQVVKVTSTADPVVTTDIKQVKDTLHVEGTLPAGSSYQVEVWSVKDGKTDTKVAEGEKTTLNEDVTDTDIQAVMDNPGKVGDYQFRFKVWAPDNLGGDPTVADEAGPVDDTWKQGDGYKQDVLLYEGESVESERFTVIEITTNTKGTNGVHTVNGENYVDVTNGADVNDHAIIDGTLPDGYQLGFELYKQDKGEDAAKDTLTATIQPTDLKAGVKELDSQTTKITEPGTYYWVTVFSKKDGSEFPDGAKQVRSASRIKAESLRAIRITTTTFKWSAKGGELSDVAHVEGDLPADSTVGFELHDYKTGEKVTETKPMKLSDLDGYKQDADTQDVTGPAVTVPDANDYYFVEWVKLPGDDGDEFHRGNDRAPNESTRAISADTTTFVQQTVGTPVSDHTVFAHIDYKDDIRPDIKAGLKASWEVWKQSDGDVSKDTLITTLAKQGVALEDGQTEADSPAYKFTQTGVFYFRVRITDDEGKLVAYGKPREASETIHVITSKSNTVSAINEGDTLKDKVTIPGPVIEGTMISWKVYLQDGQDASKDTLAASWDTPQTGAYVITAADAAKAAKDGQITIESPLGYKTVKAGDTPYFVYSLTSPKRLDDGTTAKPATGADGKPTTAHLATGLTGIGETESGKPTPFYTDRARNPEETSNVVKVTTQTKSEAHVGDKIHDTAIIEGNIPAGYCIEFEYWQQNAGGVSSDKLEHTTQCVTVPAGANKVDGPEYTANETGKHYWRERLRTQDNDKPGHHGTVTVVSYGKPRVPGETVTVTGHLAQTGITAGIVLAGVAALTTAGGAIALSGRRKRRA</sequence>
<evidence type="ECO:0000313" key="4">
    <source>
        <dbReference type="EMBL" id="RHJ22073.1"/>
    </source>
</evidence>
<keyword evidence="2" id="KW-0472">Membrane</keyword>